<keyword evidence="2 5" id="KW-0812">Transmembrane</keyword>
<gene>
    <name evidence="7" type="ORF">PAC_04269</name>
</gene>
<dbReference type="EMBL" id="FJOG01000005">
    <property type="protein sequence ID" value="CZR54385.1"/>
    <property type="molecule type" value="Genomic_DNA"/>
</dbReference>
<dbReference type="InterPro" id="IPR053009">
    <property type="entry name" value="Xanthocillin_Biosynth-Assoc"/>
</dbReference>
<comment type="subcellular location">
    <subcellularLocation>
        <location evidence="1">Membrane</location>
    </subcellularLocation>
</comment>
<keyword evidence="8" id="KW-1185">Reference proteome</keyword>
<evidence type="ECO:0000313" key="7">
    <source>
        <dbReference type="EMBL" id="CZR54385.1"/>
    </source>
</evidence>
<sequence>MPDLSIFKSPAPYHIIAYGTLLGTEFFQSFVGGIVTYQVLPRPQFSQLQQKLFPVYFGLQTALPAILALTYPGSRTSLGPASGLLGTFAEVNRWTVLAPLATMFVTSAFNLVYCGPETTRVMRKRKHQETRDGKKYYDPAPHSTEMQQLNKSFSILHGVSSLVNLVGYIATIWYGFSLAERLH</sequence>
<reference evidence="7 8" key="1">
    <citation type="submission" date="2016-03" db="EMBL/GenBank/DDBJ databases">
        <authorList>
            <person name="Ploux O."/>
        </authorList>
    </citation>
    <scope>NUCLEOTIDE SEQUENCE [LARGE SCALE GENOMIC DNA]</scope>
    <source>
        <strain evidence="7 8">UAMH 11012</strain>
    </source>
</reference>
<dbReference type="Pfam" id="PF13664">
    <property type="entry name" value="DUF4149"/>
    <property type="match status" value="1"/>
</dbReference>
<accession>A0A1L7WNN7</accession>
<protein>
    <recommendedName>
        <fullName evidence="6">TMEM205-like domain-containing protein</fullName>
    </recommendedName>
</protein>
<keyword evidence="4 5" id="KW-0472">Membrane</keyword>
<evidence type="ECO:0000256" key="4">
    <source>
        <dbReference type="ARBA" id="ARBA00023136"/>
    </source>
</evidence>
<feature type="transmembrane region" description="Helical" evidence="5">
    <location>
        <begin position="15"/>
        <end position="40"/>
    </location>
</feature>
<keyword evidence="3 5" id="KW-1133">Transmembrane helix</keyword>
<evidence type="ECO:0000256" key="3">
    <source>
        <dbReference type="ARBA" id="ARBA00022989"/>
    </source>
</evidence>
<feature type="transmembrane region" description="Helical" evidence="5">
    <location>
        <begin position="94"/>
        <end position="115"/>
    </location>
</feature>
<proteinExistence type="predicted"/>
<dbReference type="AlphaFoldDB" id="A0A1L7WNN7"/>
<evidence type="ECO:0000256" key="5">
    <source>
        <dbReference type="SAM" id="Phobius"/>
    </source>
</evidence>
<dbReference type="GO" id="GO:0016020">
    <property type="term" value="C:membrane"/>
    <property type="evidence" value="ECO:0007669"/>
    <property type="project" value="UniProtKB-SubCell"/>
</dbReference>
<evidence type="ECO:0000256" key="1">
    <source>
        <dbReference type="ARBA" id="ARBA00004370"/>
    </source>
</evidence>
<name>A0A1L7WNN7_9HELO</name>
<organism evidence="7 8">
    <name type="scientific">Phialocephala subalpina</name>
    <dbReference type="NCBI Taxonomy" id="576137"/>
    <lineage>
        <taxon>Eukaryota</taxon>
        <taxon>Fungi</taxon>
        <taxon>Dikarya</taxon>
        <taxon>Ascomycota</taxon>
        <taxon>Pezizomycotina</taxon>
        <taxon>Leotiomycetes</taxon>
        <taxon>Helotiales</taxon>
        <taxon>Mollisiaceae</taxon>
        <taxon>Phialocephala</taxon>
        <taxon>Phialocephala fortinii species complex</taxon>
    </lineage>
</organism>
<feature type="transmembrane region" description="Helical" evidence="5">
    <location>
        <begin position="155"/>
        <end position="176"/>
    </location>
</feature>
<evidence type="ECO:0000313" key="8">
    <source>
        <dbReference type="Proteomes" id="UP000184330"/>
    </source>
</evidence>
<dbReference type="PANTHER" id="PTHR23241">
    <property type="entry name" value="LATE EMBRYOGENESIS ABUNDANT PLANTS LEA-RELATED"/>
    <property type="match status" value="1"/>
</dbReference>
<dbReference type="PANTHER" id="PTHR23241:SF106">
    <property type="entry name" value="DUF4149 DOMAIN-CONTAINING PROTEIN"/>
    <property type="match status" value="1"/>
</dbReference>
<evidence type="ECO:0000259" key="6">
    <source>
        <dbReference type="Pfam" id="PF13664"/>
    </source>
</evidence>
<dbReference type="Proteomes" id="UP000184330">
    <property type="component" value="Unassembled WGS sequence"/>
</dbReference>
<feature type="transmembrane region" description="Helical" evidence="5">
    <location>
        <begin position="52"/>
        <end position="74"/>
    </location>
</feature>
<dbReference type="InterPro" id="IPR025423">
    <property type="entry name" value="TMEM205-like"/>
</dbReference>
<dbReference type="OrthoDB" id="1641132at2759"/>
<evidence type="ECO:0000256" key="2">
    <source>
        <dbReference type="ARBA" id="ARBA00022692"/>
    </source>
</evidence>
<feature type="domain" description="TMEM205-like" evidence="6">
    <location>
        <begin position="17"/>
        <end position="127"/>
    </location>
</feature>